<dbReference type="PANTHER" id="PTHR47083">
    <property type="entry name" value="TESTIS-EXPRESSED PROTEIN 11"/>
    <property type="match status" value="1"/>
</dbReference>
<dbReference type="PANTHER" id="PTHR47083:SF1">
    <property type="entry name" value="TESTIS-EXPRESSED PROTEIN 11"/>
    <property type="match status" value="1"/>
</dbReference>
<keyword evidence="1" id="KW-0469">Meiosis</keyword>
<dbReference type="GO" id="GO:0051321">
    <property type="term" value="P:meiotic cell cycle"/>
    <property type="evidence" value="ECO:0007669"/>
    <property type="project" value="UniProtKB-KW"/>
</dbReference>
<accession>A0ABD0L154</accession>
<evidence type="ECO:0000256" key="2">
    <source>
        <dbReference type="ARBA" id="ARBA00031845"/>
    </source>
</evidence>
<keyword evidence="4" id="KW-1185">Reference proteome</keyword>
<gene>
    <name evidence="3" type="ORF">BaRGS_00015748</name>
</gene>
<dbReference type="Proteomes" id="UP001519460">
    <property type="component" value="Unassembled WGS sequence"/>
</dbReference>
<dbReference type="SUPFAM" id="SSF48452">
    <property type="entry name" value="TPR-like"/>
    <property type="match status" value="1"/>
</dbReference>
<organism evidence="3 4">
    <name type="scientific">Batillaria attramentaria</name>
    <dbReference type="NCBI Taxonomy" id="370345"/>
    <lineage>
        <taxon>Eukaryota</taxon>
        <taxon>Metazoa</taxon>
        <taxon>Spiralia</taxon>
        <taxon>Lophotrochozoa</taxon>
        <taxon>Mollusca</taxon>
        <taxon>Gastropoda</taxon>
        <taxon>Caenogastropoda</taxon>
        <taxon>Sorbeoconcha</taxon>
        <taxon>Cerithioidea</taxon>
        <taxon>Batillariidae</taxon>
        <taxon>Batillaria</taxon>
    </lineage>
</organism>
<dbReference type="InterPro" id="IPR013940">
    <property type="entry name" value="Spo22/ZIP4/TEX11"/>
</dbReference>
<evidence type="ECO:0000313" key="3">
    <source>
        <dbReference type="EMBL" id="KAK7493018.1"/>
    </source>
</evidence>
<sequence length="704" mass="79137">MLDTALQKTSELTTGLCVENKSNQSALDNAAVELWNKTVLMKTKGCLPNAAIAKLRQACFRMVTFSCGASKDELALRKQIVMGMKTAKAWIDCQQFENAENVLELVNQMIQSLHSIVVEKTSGQRSGTQCAEKRLSVEEDIFKVTCFKMEATSYLSLLCYNLGLNTYHNKQYDICTVWLRESYDLGKTRSTLSPKTQAKTLRLLANAYLDWNDHGCVEKALNAVTLANTEYLNPAGLYLKLRIMLMAKENASAIRCGSFHPDTVVDLCHSVILLLQKYSMELDGCPMASSSLERYSNTPEHGRLLTAYLDLLLRCKSHNAKPFARECIIAHNTDRPMDATTKKQFHILFWEQASKAFEVEQRFSDALDWYNYSLSLFRSGSEGGGSNFADGNMAKLHRNRASCYIGLQQLSQAKEALSEAKVADPSSVHTSFLFYKLALVEADLDTAKSSLKEMVEKQNDALSAQDMEESNNLISLAAQMAMEVPYSKLLVLSESEDKDADKLRTETAWFTKVAWNLALKSEEEPGNMKEFFILCNQKCILEEALRHIAENKSLDTRLMDGSLPNKSKEPAQILVLLYEFEALTKLGDARAESVLERALVLPNPEPKLFESFAALAVEHPAHQPRLSMRALKVAIHTHLQAEEPDFTKCSCGSYTEAEKWCAMSMHLLPHMDSLRDTYEEQMMSVYADILDGIEKHRSSRGLEE</sequence>
<dbReference type="Pfam" id="PF08631">
    <property type="entry name" value="SPO22"/>
    <property type="match status" value="1"/>
</dbReference>
<evidence type="ECO:0000256" key="1">
    <source>
        <dbReference type="ARBA" id="ARBA00023254"/>
    </source>
</evidence>
<evidence type="ECO:0000313" key="4">
    <source>
        <dbReference type="Proteomes" id="UP001519460"/>
    </source>
</evidence>
<dbReference type="AlphaFoldDB" id="A0ABD0L154"/>
<comment type="caution">
    <text evidence="3">The sequence shown here is derived from an EMBL/GenBank/DDBJ whole genome shotgun (WGS) entry which is preliminary data.</text>
</comment>
<name>A0ABD0L154_9CAEN</name>
<protein>
    <recommendedName>
        <fullName evidence="2">Protein ZIP4 homolog</fullName>
    </recommendedName>
</protein>
<reference evidence="3 4" key="1">
    <citation type="journal article" date="2023" name="Sci. Data">
        <title>Genome assembly of the Korean intertidal mud-creeper Batillaria attramentaria.</title>
        <authorList>
            <person name="Patra A.K."/>
            <person name="Ho P.T."/>
            <person name="Jun S."/>
            <person name="Lee S.J."/>
            <person name="Kim Y."/>
            <person name="Won Y.J."/>
        </authorList>
    </citation>
    <scope>NUCLEOTIDE SEQUENCE [LARGE SCALE GENOMIC DNA]</scope>
    <source>
        <strain evidence="3">Wonlab-2016</strain>
    </source>
</reference>
<dbReference type="Gene3D" id="1.25.40.10">
    <property type="entry name" value="Tetratricopeptide repeat domain"/>
    <property type="match status" value="1"/>
</dbReference>
<dbReference type="InterPro" id="IPR042861">
    <property type="entry name" value="TEX11"/>
</dbReference>
<dbReference type="InterPro" id="IPR011990">
    <property type="entry name" value="TPR-like_helical_dom_sf"/>
</dbReference>
<dbReference type="EMBL" id="JACVVK020000097">
    <property type="protein sequence ID" value="KAK7493018.1"/>
    <property type="molecule type" value="Genomic_DNA"/>
</dbReference>
<proteinExistence type="predicted"/>